<evidence type="ECO:0000313" key="3">
    <source>
        <dbReference type="Proteomes" id="UP000030854"/>
    </source>
</evidence>
<dbReference type="STRING" id="52586.A0A0B1P4G3"/>
<proteinExistence type="predicted"/>
<dbReference type="OMA" id="SYEDSGR"/>
<evidence type="ECO:0000256" key="1">
    <source>
        <dbReference type="SAM" id="MobiDB-lite"/>
    </source>
</evidence>
<reference evidence="2 3" key="1">
    <citation type="journal article" date="2014" name="BMC Genomics">
        <title>Adaptive genomic structural variation in the grape powdery mildew pathogen, Erysiphe necator.</title>
        <authorList>
            <person name="Jones L."/>
            <person name="Riaz S."/>
            <person name="Morales-Cruz A."/>
            <person name="Amrine K.C."/>
            <person name="McGuire B."/>
            <person name="Gubler W.D."/>
            <person name="Walker M.A."/>
            <person name="Cantu D."/>
        </authorList>
    </citation>
    <scope>NUCLEOTIDE SEQUENCE [LARGE SCALE GENOMIC DNA]</scope>
    <source>
        <strain evidence="3">c</strain>
    </source>
</reference>
<dbReference type="InterPro" id="IPR045142">
    <property type="entry name" value="BCAS3-like"/>
</dbReference>
<name>A0A0B1P4G3_UNCNE</name>
<dbReference type="Proteomes" id="UP000030854">
    <property type="component" value="Unassembled WGS sequence"/>
</dbReference>
<dbReference type="GO" id="GO:0042594">
    <property type="term" value="P:response to starvation"/>
    <property type="evidence" value="ECO:0007669"/>
    <property type="project" value="TreeGrafter"/>
</dbReference>
<protein>
    <submittedName>
        <fullName evidence="2">Uncharacterized protein</fullName>
    </submittedName>
</protein>
<dbReference type="AlphaFoldDB" id="A0A0B1P4G3"/>
<accession>A0A0B1P4G3</accession>
<dbReference type="PANTHER" id="PTHR13268">
    <property type="entry name" value="BREAST CARCINOMA AMPLIFIED SEQUENCE 3"/>
    <property type="match status" value="1"/>
</dbReference>
<keyword evidence="3" id="KW-1185">Reference proteome</keyword>
<dbReference type="HOGENOM" id="CLU_005319_0_0_1"/>
<dbReference type="GO" id="GO:0006914">
    <property type="term" value="P:autophagy"/>
    <property type="evidence" value="ECO:0007669"/>
    <property type="project" value="InterPro"/>
</dbReference>
<sequence length="1098" mass="121489">MPFPSEKDSNFISGRRIKFNNISQKLSSTDLQSFEGQSRKDDTTEIRHGDDIMGNMTRLNFQNTETHKQFTGTFLPKLDTVLNLKRLPTTLNLELLSPAAIGFSPPSTDTSGDTSRWADSISTQGFSSNNLISLGESPPNLGDESGESELGWKTKGQRKSLLEHLPTLSPTISRREILSSQFNVSESSDTHNSQALLFDFDRGPTLIQSRKSQNTPLPHQLQPLFPGVPKVDFMQTPQASGVDLNESEFYCGFDVLWKEKVVIIGFETGLDIFEVTKKGISRTSRLNGLRGGVFNAKIIPWTANFRNSGPFPLIALVIHGPAKNISGASNVGVVSENVMSNHNGIMQDTTRRVYTSTDTEYYQTSVELYSLSGSKKHIGTLLSLPKIPLVTDKNSDYGVSSPVGSLTILADCGNLIVTSGITGETWIFKQFNCEEISNQQFKCIGKVWTSVQQVTTTEGLSEKINDLQDLGSLSRRKKSSTSILSLKSRWLAFCPPTPSSQTCLCGVVTNMNPAVKIPGLATKTAPNLPEVNCGTKTPGAESMVKQIAQVGTQNFIRAGTYIAQQGFQAWTNYRSKPATTTHKKSTTQINPSMPSSFTSKDPGLVSVLDLEIFTQSDTFLNSSSVHPNFTFRVPYGCSFLSFSPHGLSLFTASSKGDIQFVWDLMQICYPKNSLQISDQIATGTQGPHIRQIAQFSRMTIARIVDVVWAIPNGERAAMVTEPGTIHILDLPTNAFKWPPLSNKTLEAEDLVDQTNNSSLRASSVATSAVNSLWTAAIPLVSNRRRSSTCLSTRSISMTASHSTQKLAAGISRSVGAATEKMNEIRKSIGIKLHLPRSLAAPNRNCIIFQNKKGNDIIFTLAGSMIRIYTVRKRRTDESTDKQKTPVKEFVEYKIPRFSKPKFSSDLNQEMRSNRKLEFVETEIDEKGQKSRQASLSHRFIPSIESSIPYAEIESNAPYRPFHTDRFVRLYTYNDQAERLPFLNLNIPINDETVISHTKSPQKMQAWVFGNTINAIKIDLGKKSHLENKFKNSNTSRTLSSAATESIIRVLDSTSNVENLIITTKLCKSSPQSDIKGIANEDGFFEDDCELLDFAKLRK</sequence>
<comment type="caution">
    <text evidence="2">The sequence shown here is derived from an EMBL/GenBank/DDBJ whole genome shotgun (WGS) entry which is preliminary data.</text>
</comment>
<evidence type="ECO:0000313" key="2">
    <source>
        <dbReference type="EMBL" id="KHJ31569.1"/>
    </source>
</evidence>
<gene>
    <name evidence="2" type="ORF">EV44_g6247</name>
</gene>
<dbReference type="EMBL" id="JNVN01002771">
    <property type="protein sequence ID" value="KHJ31569.1"/>
    <property type="molecule type" value="Genomic_DNA"/>
</dbReference>
<dbReference type="SUPFAM" id="SSF50978">
    <property type="entry name" value="WD40 repeat-like"/>
    <property type="match status" value="1"/>
</dbReference>
<dbReference type="InterPro" id="IPR036322">
    <property type="entry name" value="WD40_repeat_dom_sf"/>
</dbReference>
<organism evidence="2 3">
    <name type="scientific">Uncinula necator</name>
    <name type="common">Grape powdery mildew</name>
    <dbReference type="NCBI Taxonomy" id="52586"/>
    <lineage>
        <taxon>Eukaryota</taxon>
        <taxon>Fungi</taxon>
        <taxon>Dikarya</taxon>
        <taxon>Ascomycota</taxon>
        <taxon>Pezizomycotina</taxon>
        <taxon>Leotiomycetes</taxon>
        <taxon>Erysiphales</taxon>
        <taxon>Erysiphaceae</taxon>
        <taxon>Erysiphe</taxon>
    </lineage>
</organism>
<dbReference type="GO" id="GO:0005737">
    <property type="term" value="C:cytoplasm"/>
    <property type="evidence" value="ECO:0007669"/>
    <property type="project" value="TreeGrafter"/>
</dbReference>
<dbReference type="PANTHER" id="PTHR13268:SF0">
    <property type="entry name" value="BCAS3 MICROTUBULE ASSOCIATED CELL MIGRATION FACTOR"/>
    <property type="match status" value="1"/>
</dbReference>
<feature type="region of interest" description="Disordered" evidence="1">
    <location>
        <begin position="128"/>
        <end position="150"/>
    </location>
</feature>